<dbReference type="GO" id="GO:0005886">
    <property type="term" value="C:plasma membrane"/>
    <property type="evidence" value="ECO:0007669"/>
    <property type="project" value="UniProtKB-SubCell"/>
</dbReference>
<feature type="compositionally biased region" description="Basic and acidic residues" evidence="9">
    <location>
        <begin position="97"/>
        <end position="118"/>
    </location>
</feature>
<dbReference type="Proteomes" id="UP000682308">
    <property type="component" value="Unassembled WGS sequence"/>
</dbReference>
<dbReference type="NCBIfam" id="NF004320">
    <property type="entry name" value="PRK05715.1-2"/>
    <property type="match status" value="1"/>
</dbReference>
<keyword evidence="5 8" id="KW-0874">Quinone</keyword>
<evidence type="ECO:0000256" key="7">
    <source>
        <dbReference type="ARBA" id="ARBA00023136"/>
    </source>
</evidence>
<evidence type="ECO:0000313" key="10">
    <source>
        <dbReference type="EMBL" id="MBR8643252.1"/>
    </source>
</evidence>
<accession>A0A941FN22</accession>
<comment type="similarity">
    <text evidence="2 8">Belongs to the complex I subunit 4L family.</text>
</comment>
<evidence type="ECO:0000256" key="4">
    <source>
        <dbReference type="ARBA" id="ARBA00022692"/>
    </source>
</evidence>
<reference evidence="10 11" key="1">
    <citation type="submission" date="2021-04" db="EMBL/GenBank/DDBJ databases">
        <title>Characterization of the biosynthetic gene cluster of new lipopeptides with antitumor activity in the genome of the marine Streptomyces PHM034.</title>
        <authorList>
            <person name="Ceniceros A."/>
            <person name="Canedo L."/>
            <person name="Mendez C."/>
            <person name="Olano C."/>
            <person name="Schleissner C."/>
            <person name="Cuevas C."/>
            <person name="De La Calle F."/>
            <person name="Salas J.A."/>
        </authorList>
    </citation>
    <scope>NUCLEOTIDE SEQUENCE [LARGE SCALE GENOMIC DNA]</scope>
    <source>
        <strain evidence="10 11">PHM034</strain>
    </source>
</reference>
<dbReference type="GO" id="GO:0048038">
    <property type="term" value="F:quinone binding"/>
    <property type="evidence" value="ECO:0007669"/>
    <property type="project" value="UniProtKB-KW"/>
</dbReference>
<name>A0A941FN22_9ACTN</name>
<feature type="region of interest" description="Disordered" evidence="9">
    <location>
        <begin position="97"/>
        <end position="132"/>
    </location>
</feature>
<keyword evidence="10" id="KW-0560">Oxidoreductase</keyword>
<comment type="catalytic activity">
    <reaction evidence="8">
        <text>a quinone + NADH + 5 H(+)(in) = a quinol + NAD(+) + 4 H(+)(out)</text>
        <dbReference type="Rhea" id="RHEA:57888"/>
        <dbReference type="ChEBI" id="CHEBI:15378"/>
        <dbReference type="ChEBI" id="CHEBI:24646"/>
        <dbReference type="ChEBI" id="CHEBI:57540"/>
        <dbReference type="ChEBI" id="CHEBI:57945"/>
        <dbReference type="ChEBI" id="CHEBI:132124"/>
    </reaction>
</comment>
<dbReference type="PANTHER" id="PTHR11434:SF16">
    <property type="entry name" value="NADH-UBIQUINONE OXIDOREDUCTASE CHAIN 4L"/>
    <property type="match status" value="1"/>
</dbReference>
<comment type="caution">
    <text evidence="8">Lacks conserved residue(s) required for the propagation of feature annotation.</text>
</comment>
<dbReference type="InterPro" id="IPR039428">
    <property type="entry name" value="NUOK/Mnh_C1-like"/>
</dbReference>
<dbReference type="GO" id="GO:0042773">
    <property type="term" value="P:ATP synthesis coupled electron transport"/>
    <property type="evidence" value="ECO:0007669"/>
    <property type="project" value="InterPro"/>
</dbReference>
<keyword evidence="8" id="KW-1003">Cell membrane</keyword>
<keyword evidence="6 8" id="KW-1133">Transmembrane helix</keyword>
<dbReference type="FunFam" id="1.10.287.3510:FF:000001">
    <property type="entry name" value="NADH-quinone oxidoreductase subunit K"/>
    <property type="match status" value="1"/>
</dbReference>
<keyword evidence="7 8" id="KW-0472">Membrane</keyword>
<dbReference type="EC" id="7.1.1.-" evidence="8"/>
<evidence type="ECO:0000256" key="5">
    <source>
        <dbReference type="ARBA" id="ARBA00022719"/>
    </source>
</evidence>
<comment type="caution">
    <text evidence="10">The sequence shown here is derived from an EMBL/GenBank/DDBJ whole genome shotgun (WGS) entry which is preliminary data.</text>
</comment>
<comment type="function">
    <text evidence="8">NDH-1 shuttles electrons from NADH, via FMN and iron-sulfur (Fe-S) centers, to quinones in the respiratory chain. The immediate electron acceptor for the enzyme in this species is believed to be a menaquinone. Couples the redox reaction to proton translocation (for every two electrons transferred, four hydrogen ions are translocated across the cytoplasmic membrane), and thus conserves the redox energy in a proton gradient.</text>
</comment>
<keyword evidence="8" id="KW-1278">Translocase</keyword>
<dbReference type="Gene3D" id="1.10.287.3510">
    <property type="match status" value="1"/>
</dbReference>
<keyword evidence="4 8" id="KW-0812">Transmembrane</keyword>
<evidence type="ECO:0000256" key="9">
    <source>
        <dbReference type="SAM" id="MobiDB-lite"/>
    </source>
</evidence>
<evidence type="ECO:0000256" key="1">
    <source>
        <dbReference type="ARBA" id="ARBA00004141"/>
    </source>
</evidence>
<evidence type="ECO:0000256" key="2">
    <source>
        <dbReference type="ARBA" id="ARBA00010519"/>
    </source>
</evidence>
<dbReference type="EMBL" id="JAGTPG010000002">
    <property type="protein sequence ID" value="MBR8643252.1"/>
    <property type="molecule type" value="Genomic_DNA"/>
</dbReference>
<dbReference type="InterPro" id="IPR001133">
    <property type="entry name" value="NADH_UbQ_OxRdtase_chain4L/K"/>
</dbReference>
<evidence type="ECO:0000256" key="8">
    <source>
        <dbReference type="HAMAP-Rule" id="MF_01456"/>
    </source>
</evidence>
<protein>
    <recommendedName>
        <fullName evidence="8">NADH-quinone oxidoreductase subunit K</fullName>
        <ecNumber evidence="8">7.1.1.-</ecNumber>
    </recommendedName>
    <alternativeName>
        <fullName evidence="8">NADH dehydrogenase I subunit K</fullName>
    </alternativeName>
    <alternativeName>
        <fullName evidence="8">NDH-1 subunit K</fullName>
    </alternativeName>
</protein>
<comment type="subcellular location">
    <subcellularLocation>
        <location evidence="8">Cell membrane</location>
        <topology evidence="8">Multi-pass membrane protein</topology>
    </subcellularLocation>
    <subcellularLocation>
        <location evidence="1">Membrane</location>
        <topology evidence="1">Multi-pass membrane protein</topology>
    </subcellularLocation>
</comment>
<dbReference type="AlphaFoldDB" id="A0A941FN22"/>
<dbReference type="HAMAP" id="MF_01456">
    <property type="entry name" value="NDH1_NuoK"/>
    <property type="match status" value="1"/>
</dbReference>
<dbReference type="PANTHER" id="PTHR11434">
    <property type="entry name" value="NADH-UBIQUINONE OXIDOREDUCTASE SUBUNIT ND4L"/>
    <property type="match status" value="1"/>
</dbReference>
<dbReference type="GO" id="GO:0050136">
    <property type="term" value="F:NADH dehydrogenase (quinone) (non-electrogenic) activity"/>
    <property type="evidence" value="ECO:0007669"/>
    <property type="project" value="UniProtKB-UniRule"/>
</dbReference>
<feature type="transmembrane region" description="Helical" evidence="8">
    <location>
        <begin position="66"/>
        <end position="88"/>
    </location>
</feature>
<dbReference type="Pfam" id="PF00420">
    <property type="entry name" value="Oxidored_q2"/>
    <property type="match status" value="1"/>
</dbReference>
<proteinExistence type="inferred from homology"/>
<gene>
    <name evidence="8 10" type="primary">nuoK</name>
    <name evidence="10" type="ORF">KEF29_37725</name>
</gene>
<sequence length="132" mass="14049">MHLAYPAVLSALLFCTGLYGVLARRNAILVLMSVELMLNAVNLNLVAFDVWLSKAAEETLHSGQALTLFTIAIAAAEIGIGLAIVLAVHRNRGTADIDKLRDTSERHDPDGPDSDARTAEQPGEAQKAEATA</sequence>
<keyword evidence="11" id="KW-1185">Reference proteome</keyword>
<evidence type="ECO:0000256" key="6">
    <source>
        <dbReference type="ARBA" id="ARBA00022989"/>
    </source>
</evidence>
<comment type="subunit">
    <text evidence="8">NDH-1 is composed of 14 different subunits. Subunits NuoA, H, J, K, L, M, N constitute the membrane sector of the complex.</text>
</comment>
<keyword evidence="3 8" id="KW-0813">Transport</keyword>
<evidence type="ECO:0000313" key="11">
    <source>
        <dbReference type="Proteomes" id="UP000682308"/>
    </source>
</evidence>
<organism evidence="10 11">
    <name type="scientific">Streptomyces tuirus</name>
    <dbReference type="NCBI Taxonomy" id="68278"/>
    <lineage>
        <taxon>Bacteria</taxon>
        <taxon>Bacillati</taxon>
        <taxon>Actinomycetota</taxon>
        <taxon>Actinomycetes</taxon>
        <taxon>Kitasatosporales</taxon>
        <taxon>Streptomycetaceae</taxon>
        <taxon>Streptomyces</taxon>
    </lineage>
</organism>
<keyword evidence="8" id="KW-0520">NAD</keyword>
<dbReference type="GO" id="GO:0030964">
    <property type="term" value="C:NADH dehydrogenase complex"/>
    <property type="evidence" value="ECO:0007669"/>
    <property type="project" value="TreeGrafter"/>
</dbReference>
<evidence type="ECO:0000256" key="3">
    <source>
        <dbReference type="ARBA" id="ARBA00022448"/>
    </source>
</evidence>